<dbReference type="PANTHER" id="PTHR30273:SF2">
    <property type="entry name" value="PROTEIN FECR"/>
    <property type="match status" value="1"/>
</dbReference>
<accession>A0ABS7Z1E6</accession>
<keyword evidence="1" id="KW-0472">Membrane</keyword>
<protein>
    <submittedName>
        <fullName evidence="4">FecR domain-containing protein</fullName>
    </submittedName>
</protein>
<sequence>MQNRSHIKDLIQSLKDNNLSEKDFGLLYAYFKDVSNKDIIEEELCESLFEEFDGMMQTDNESQHELDVVFNRIQNTKARNETTLQPLKRKDLGFSFLLKIAALLVAVLAISLIFYNVIKPSKETYVVESKDISPGSNIAYLSVDGEKDIVLDNSEDGIITKSNGISYLSGGMVTELGDVMTDTELHVKQLTLHVPKRGKYKVELPDGTKVWLNSDSKLKYPSHFSSKGRQVHLEGEAYFEVTKSAEAPFVVEANGQRIKVLGTRFNVQAYADDAEVVTSLLEGKVEVSSIAESTKIILSPGDQSEYNLQTGFMNKRSFDHKDGIGWVQGYFVLKGQKLDNVMRQISRWYAVDIQYNSTASMELKLGGVISHDNSLQKVLDAIEAIGPVKFKIQGNKVIVY</sequence>
<dbReference type="Proteomes" id="UP001165302">
    <property type="component" value="Unassembled WGS sequence"/>
</dbReference>
<keyword evidence="1" id="KW-1133">Transmembrane helix</keyword>
<evidence type="ECO:0000313" key="5">
    <source>
        <dbReference type="Proteomes" id="UP001165302"/>
    </source>
</evidence>
<dbReference type="InterPro" id="IPR006860">
    <property type="entry name" value="FecR"/>
</dbReference>
<gene>
    <name evidence="4" type="ORF">IPZ78_02380</name>
</gene>
<dbReference type="InterPro" id="IPR032508">
    <property type="entry name" value="FecR_C"/>
</dbReference>
<feature type="domain" description="FecR protein" evidence="2">
    <location>
        <begin position="194"/>
        <end position="286"/>
    </location>
</feature>
<reference evidence="4" key="1">
    <citation type="submission" date="2020-10" db="EMBL/GenBank/DDBJ databases">
        <authorList>
            <person name="Lu T."/>
            <person name="Wang Q."/>
            <person name="Han X."/>
        </authorList>
    </citation>
    <scope>NUCLEOTIDE SEQUENCE</scope>
    <source>
        <strain evidence="4">WQ 366</strain>
    </source>
</reference>
<feature type="transmembrane region" description="Helical" evidence="1">
    <location>
        <begin position="96"/>
        <end position="118"/>
    </location>
</feature>
<keyword evidence="5" id="KW-1185">Reference proteome</keyword>
<dbReference type="Pfam" id="PF04773">
    <property type="entry name" value="FecR"/>
    <property type="match status" value="1"/>
</dbReference>
<evidence type="ECO:0000313" key="4">
    <source>
        <dbReference type="EMBL" id="MCA5003996.1"/>
    </source>
</evidence>
<organism evidence="4 5">
    <name type="scientific">Sphingobacterium bovistauri</name>
    <dbReference type="NCBI Taxonomy" id="2781959"/>
    <lineage>
        <taxon>Bacteria</taxon>
        <taxon>Pseudomonadati</taxon>
        <taxon>Bacteroidota</taxon>
        <taxon>Sphingobacteriia</taxon>
        <taxon>Sphingobacteriales</taxon>
        <taxon>Sphingobacteriaceae</taxon>
        <taxon>Sphingobacterium</taxon>
    </lineage>
</organism>
<dbReference type="Gene3D" id="3.55.50.30">
    <property type="match status" value="1"/>
</dbReference>
<dbReference type="InterPro" id="IPR012373">
    <property type="entry name" value="Ferrdict_sens_TM"/>
</dbReference>
<evidence type="ECO:0000259" key="2">
    <source>
        <dbReference type="Pfam" id="PF04773"/>
    </source>
</evidence>
<dbReference type="EMBL" id="JADEYP010000003">
    <property type="protein sequence ID" value="MCA5003996.1"/>
    <property type="molecule type" value="Genomic_DNA"/>
</dbReference>
<name>A0ABS7Z1E6_9SPHI</name>
<evidence type="ECO:0000259" key="3">
    <source>
        <dbReference type="Pfam" id="PF16344"/>
    </source>
</evidence>
<dbReference type="RefSeq" id="WP_225551332.1">
    <property type="nucleotide sequence ID" value="NZ_JADEYP010000003.1"/>
</dbReference>
<evidence type="ECO:0000256" key="1">
    <source>
        <dbReference type="SAM" id="Phobius"/>
    </source>
</evidence>
<proteinExistence type="predicted"/>
<dbReference type="Pfam" id="PF16344">
    <property type="entry name" value="FecR_C"/>
    <property type="match status" value="1"/>
</dbReference>
<dbReference type="PANTHER" id="PTHR30273">
    <property type="entry name" value="PERIPLASMIC SIGNAL SENSOR AND SIGMA FACTOR ACTIVATOR FECR-RELATED"/>
    <property type="match status" value="1"/>
</dbReference>
<feature type="domain" description="Protein FecR C-terminal" evidence="3">
    <location>
        <begin position="330"/>
        <end position="399"/>
    </location>
</feature>
<comment type="caution">
    <text evidence="4">The sequence shown here is derived from an EMBL/GenBank/DDBJ whole genome shotgun (WGS) entry which is preliminary data.</text>
</comment>
<keyword evidence="1" id="KW-0812">Transmembrane</keyword>
<dbReference type="Gene3D" id="2.60.120.1440">
    <property type="match status" value="1"/>
</dbReference>